<protein>
    <submittedName>
        <fullName evidence="2">Uncharacterized protein</fullName>
    </submittedName>
</protein>
<organism evidence="2">
    <name type="scientific">Pyramimonas orientalis virus</name>
    <name type="common">PoV01</name>
    <dbReference type="NCBI Taxonomy" id="455367"/>
    <lineage>
        <taxon>Viruses</taxon>
        <taxon>Varidnaviria</taxon>
        <taxon>Bamfordvirae</taxon>
        <taxon>Nucleocytoviricota</taxon>
        <taxon>Megaviricetes</taxon>
        <taxon>Imitervirales</taxon>
        <taxon>Allomimiviridae</taxon>
        <taxon>Heliosvirus</taxon>
        <taxon>Heliosvirus raunefjordenense</taxon>
    </lineage>
</organism>
<feature type="region of interest" description="Disordered" evidence="1">
    <location>
        <begin position="216"/>
        <end position="247"/>
    </location>
</feature>
<accession>A0A7M3UNT9</accession>
<dbReference type="EMBL" id="MT663536">
    <property type="protein sequence ID" value="QOI90374.1"/>
    <property type="molecule type" value="Genomic_DNA"/>
</dbReference>
<organismHost>
    <name type="scientific">Pyramimonas plurioculata</name>
    <dbReference type="NCBI Taxonomy" id="36893"/>
</organismHost>
<name>A0A7M3UNT9_POV01</name>
<sequence>MSILGGLTTDYASDTGTFIISSMITKGVYAINDINEAYNPMDLQLGTNGAINLIVGSGNNVSDRPENCLSIIDLYREQTGVYNFAVNGSNAIAFSPNDENTTVYIGDAVIYSDTDYVYLTSYTKKLAFDSGEISLGGSLHTSQDAKIEGELYTGEVNITLAITEFDLLGYAFRINAVNHNLELIKYLSAELEENNSAQLVATFGHGTLSNDPNYSFNTFTSTGGSTPPSNNGNNNSNTSNTGSSGSSRSYWNTNGNDIFFGMDGGTSQYVGIHTSTPSVELDVIGTVKATQFTDGDLSISNGFIFNAKTIEVNSEGQFGGIHFKNLKGPGQGHYWNGSASNIYEIDLLPLSTYSNDLTLDDFYSGTSITWFDNTPSNILLSSFCNDLVALGGDVSFSNLIMDSLVGNTMTTSMFTTCNMIAEEATVSNIITSNIQSSNINITNELIVSTINTSYVDVATSIVVGETVTASNVQTNDLTVASNITTNDLTLLGTLNASAITALINKMVADEVNTRVASITETLSANKLAVSNVVTDLVPDVDVTYDLGTSNNRWRDLYLSGNTMYFDDIVLDVVEVNGKKRLNIVGGALAMESIAFQDGTTMASTNEIVYSMNEGELFGDFSSFTMVVNTTRSTVELFSGTYVYNNKHNIATMGNTWNVVDFEHNDILPINTDGSGVDMNRGYLVKSGGLPRDVQVSFIKRNKFVGQNVFFTHESKSNINELFPVRNFDPFSKYFKNKCKADFHYFYNIREVEEGYLCPCVSIYFEVGNENQNFVQINSIDDFNNKIGGNKFYDIEFIYFYKAPLYEIKYIVDNMTNKYLISNDANARLNKAYVYDTDTSTYILETINEDYGLYPRITIKKWDNSINNTEFSEVIYKESMGWGIGGADNGPDLPTVFQKFKTNGWLLELFKVTFKYIKYGYVFGEFTQFDFNVNLVFDQLTADDIVFVDENHLETTDGSIIENNTIICFKKQIFVGLI</sequence>
<evidence type="ECO:0000256" key="1">
    <source>
        <dbReference type="SAM" id="MobiDB-lite"/>
    </source>
</evidence>
<gene>
    <name evidence="2" type="ORF">HWQ62_00237</name>
</gene>
<reference evidence="2" key="1">
    <citation type="submission" date="2020-06" db="EMBL/GenBank/DDBJ databases">
        <title>Lateral gene transfer of anion-conducting channel rhodopsins between green algae and giant viruses.</title>
        <authorList>
            <person name="Rozenberg A."/>
            <person name="Oppermann J."/>
            <person name="Wietek J."/>
            <person name="Fernandez Lahore R.G."/>
            <person name="Sandaa R.-A."/>
            <person name="Bratbak G."/>
            <person name="Hegemann P."/>
            <person name="Beja O."/>
        </authorList>
    </citation>
    <scope>NUCLEOTIDE SEQUENCE</scope>
    <source>
        <strain evidence="2">01B</strain>
    </source>
</reference>
<proteinExistence type="predicted"/>
<evidence type="ECO:0000313" key="2">
    <source>
        <dbReference type="EMBL" id="QOI90374.1"/>
    </source>
</evidence>